<dbReference type="EMBL" id="ASPP01019051">
    <property type="protein sequence ID" value="ETO15524.1"/>
    <property type="molecule type" value="Genomic_DNA"/>
</dbReference>
<dbReference type="Proteomes" id="UP000023152">
    <property type="component" value="Unassembled WGS sequence"/>
</dbReference>
<organism evidence="1 2">
    <name type="scientific">Reticulomyxa filosa</name>
    <dbReference type="NCBI Taxonomy" id="46433"/>
    <lineage>
        <taxon>Eukaryota</taxon>
        <taxon>Sar</taxon>
        <taxon>Rhizaria</taxon>
        <taxon>Retaria</taxon>
        <taxon>Foraminifera</taxon>
        <taxon>Monothalamids</taxon>
        <taxon>Reticulomyxidae</taxon>
        <taxon>Reticulomyxa</taxon>
    </lineage>
</organism>
<evidence type="ECO:0000313" key="2">
    <source>
        <dbReference type="Proteomes" id="UP000023152"/>
    </source>
</evidence>
<sequence>MFQFIRENATITKILIKFLWHKKVPISSMNAMKTKDMPSVNDSKKEDDAKVSFVLEKAVPRRQVNRQKRYESLKSTMTTKKAKAILQIQSPPVVPLTGPIGQGLPRQVFTALLLGFCSKCFRHMSSDEYFDGVMECNEEIMVALTSQMTSVMSRWGGTVWLNKAYELQGYVPNIKATASISSRTFQLILTSFAIPDFPQRLQLWKVLDGQFSSLIEPRNIILTLTKALNEIMHAKEYQKIVIASLIIEKFRHNRYGHEIWKPSDSTTLLRLLAPKPSRAEENKLKIMDESIGSVSIAHEKYICAPHVLKQIHQKGIDLGFSGFFVYIPMSPCMQHLFNYGINTKNPLLEINDENVVFDMLQEKLQLESRKEDQKAVVNN</sequence>
<keyword evidence="2" id="KW-1185">Reference proteome</keyword>
<comment type="caution">
    <text evidence="1">The sequence shown here is derived from an EMBL/GenBank/DDBJ whole genome shotgun (WGS) entry which is preliminary data.</text>
</comment>
<reference evidence="1 2" key="1">
    <citation type="journal article" date="2013" name="Curr. Biol.">
        <title>The Genome of the Foraminiferan Reticulomyxa filosa.</title>
        <authorList>
            <person name="Glockner G."/>
            <person name="Hulsmann N."/>
            <person name="Schleicher M."/>
            <person name="Noegel A.A."/>
            <person name="Eichinger L."/>
            <person name="Gallinger C."/>
            <person name="Pawlowski J."/>
            <person name="Sierra R."/>
            <person name="Euteneuer U."/>
            <person name="Pillet L."/>
            <person name="Moustafa A."/>
            <person name="Platzer M."/>
            <person name="Groth M."/>
            <person name="Szafranski K."/>
            <person name="Schliwa M."/>
        </authorList>
    </citation>
    <scope>NUCLEOTIDE SEQUENCE [LARGE SCALE GENOMIC DNA]</scope>
</reference>
<proteinExistence type="predicted"/>
<name>X6MNV0_RETFI</name>
<gene>
    <name evidence="1" type="ORF">RFI_21840</name>
</gene>
<evidence type="ECO:0000313" key="1">
    <source>
        <dbReference type="EMBL" id="ETO15524.1"/>
    </source>
</evidence>
<accession>X6MNV0</accession>
<protein>
    <submittedName>
        <fullName evidence="1">Uncharacterized protein</fullName>
    </submittedName>
</protein>
<dbReference type="AlphaFoldDB" id="X6MNV0"/>